<organism evidence="1 2">
    <name type="scientific">Pistacia integerrima</name>
    <dbReference type="NCBI Taxonomy" id="434235"/>
    <lineage>
        <taxon>Eukaryota</taxon>
        <taxon>Viridiplantae</taxon>
        <taxon>Streptophyta</taxon>
        <taxon>Embryophyta</taxon>
        <taxon>Tracheophyta</taxon>
        <taxon>Spermatophyta</taxon>
        <taxon>Magnoliopsida</taxon>
        <taxon>eudicotyledons</taxon>
        <taxon>Gunneridae</taxon>
        <taxon>Pentapetalae</taxon>
        <taxon>rosids</taxon>
        <taxon>malvids</taxon>
        <taxon>Sapindales</taxon>
        <taxon>Anacardiaceae</taxon>
        <taxon>Pistacia</taxon>
    </lineage>
</organism>
<comment type="caution">
    <text evidence="1">The sequence shown here is derived from an EMBL/GenBank/DDBJ whole genome shotgun (WGS) entry which is preliminary data.</text>
</comment>
<proteinExistence type="predicted"/>
<accession>A0ACC0Z423</accession>
<keyword evidence="2" id="KW-1185">Reference proteome</keyword>
<dbReference type="Proteomes" id="UP001163603">
    <property type="component" value="Chromosome 3"/>
</dbReference>
<reference evidence="2" key="1">
    <citation type="journal article" date="2023" name="G3 (Bethesda)">
        <title>Genome assembly and association tests identify interacting loci associated with vigor, precocity, and sex in interspecific pistachio rootstocks.</title>
        <authorList>
            <person name="Palmer W."/>
            <person name="Jacygrad E."/>
            <person name="Sagayaradj S."/>
            <person name="Cavanaugh K."/>
            <person name="Han R."/>
            <person name="Bertier L."/>
            <person name="Beede B."/>
            <person name="Kafkas S."/>
            <person name="Golino D."/>
            <person name="Preece J."/>
            <person name="Michelmore R."/>
        </authorList>
    </citation>
    <scope>NUCLEOTIDE SEQUENCE [LARGE SCALE GENOMIC DNA]</scope>
</reference>
<gene>
    <name evidence="1" type="ORF">Pint_03635</name>
</gene>
<protein>
    <submittedName>
        <fullName evidence="1">Uncharacterized protein</fullName>
    </submittedName>
</protein>
<sequence length="274" mass="31050">MDRDLLSALLSTLVNRLGKQSPELIHLAVADQEGLCLKLNQWRKILDIFSDSVRIKTKEKELLSDMNVKIWLDDVRELAEDVEEILDEIANQALMAPRQTITGRKWFPGFISAYFTGLKKSSVVTAFYDSLSSKISDTSSRLEKLNTKRYALGLQIVVFTAMAGVDVTMEWFRPLPTKTIYDRDNDKMKILEMLLMGEASNHANFSIIPIISVAEIDRARLARLVYDDKAVKDFKPRAWVSVSKDSDVLTISKAILESITSQSCDLEDLNEEAR</sequence>
<dbReference type="EMBL" id="CM047738">
    <property type="protein sequence ID" value="KAJ0044903.1"/>
    <property type="molecule type" value="Genomic_DNA"/>
</dbReference>
<evidence type="ECO:0000313" key="2">
    <source>
        <dbReference type="Proteomes" id="UP001163603"/>
    </source>
</evidence>
<name>A0ACC0Z423_9ROSI</name>
<evidence type="ECO:0000313" key="1">
    <source>
        <dbReference type="EMBL" id="KAJ0044903.1"/>
    </source>
</evidence>